<dbReference type="PROSITE" id="PS01124">
    <property type="entry name" value="HTH_ARAC_FAMILY_2"/>
    <property type="match status" value="1"/>
</dbReference>
<dbReference type="Gene3D" id="1.10.10.60">
    <property type="entry name" value="Homeodomain-like"/>
    <property type="match status" value="2"/>
</dbReference>
<dbReference type="AlphaFoldDB" id="A0A0C2R4A6"/>
<dbReference type="PROSITE" id="PS50110">
    <property type="entry name" value="RESPONSE_REGULATORY"/>
    <property type="match status" value="1"/>
</dbReference>
<dbReference type="InterPro" id="IPR020449">
    <property type="entry name" value="Tscrpt_reg_AraC-type_HTH"/>
</dbReference>
<dbReference type="Proteomes" id="UP000031938">
    <property type="component" value="Unassembled WGS sequence"/>
</dbReference>
<dbReference type="PATRIC" id="fig|889306.3.peg.2622"/>
<dbReference type="InterPro" id="IPR001789">
    <property type="entry name" value="Sig_transdc_resp-reg_receiver"/>
</dbReference>
<dbReference type="STRING" id="889306.KP78_26090"/>
<evidence type="ECO:0000256" key="3">
    <source>
        <dbReference type="ARBA" id="ARBA00023163"/>
    </source>
</evidence>
<dbReference type="PROSITE" id="PS00041">
    <property type="entry name" value="HTH_ARAC_FAMILY_1"/>
    <property type="match status" value="1"/>
</dbReference>
<feature type="domain" description="HTH araC/xylS-type" evidence="5">
    <location>
        <begin position="148"/>
        <end position="246"/>
    </location>
</feature>
<feature type="modified residue" description="4-aspartylphosphate" evidence="4">
    <location>
        <position position="55"/>
    </location>
</feature>
<evidence type="ECO:0000256" key="1">
    <source>
        <dbReference type="ARBA" id="ARBA00023015"/>
    </source>
</evidence>
<dbReference type="InterPro" id="IPR011006">
    <property type="entry name" value="CheY-like_superfamily"/>
</dbReference>
<organism evidence="7 8">
    <name type="scientific">Jeotgalibacillus soli</name>
    <dbReference type="NCBI Taxonomy" id="889306"/>
    <lineage>
        <taxon>Bacteria</taxon>
        <taxon>Bacillati</taxon>
        <taxon>Bacillota</taxon>
        <taxon>Bacilli</taxon>
        <taxon>Bacillales</taxon>
        <taxon>Caryophanaceae</taxon>
        <taxon>Jeotgalibacillus</taxon>
    </lineage>
</organism>
<dbReference type="InterPro" id="IPR018060">
    <property type="entry name" value="HTH_AraC"/>
</dbReference>
<dbReference type="PANTHER" id="PTHR43280:SF2">
    <property type="entry name" value="HTH-TYPE TRANSCRIPTIONAL REGULATOR EXSA"/>
    <property type="match status" value="1"/>
</dbReference>
<dbReference type="GO" id="GO:0000160">
    <property type="term" value="P:phosphorelay signal transduction system"/>
    <property type="evidence" value="ECO:0007669"/>
    <property type="project" value="InterPro"/>
</dbReference>
<dbReference type="SUPFAM" id="SSF46689">
    <property type="entry name" value="Homeodomain-like"/>
    <property type="match status" value="2"/>
</dbReference>
<proteinExistence type="predicted"/>
<dbReference type="SUPFAM" id="SSF52172">
    <property type="entry name" value="CheY-like"/>
    <property type="match status" value="1"/>
</dbReference>
<evidence type="ECO:0000259" key="6">
    <source>
        <dbReference type="PROSITE" id="PS50110"/>
    </source>
</evidence>
<dbReference type="RefSeq" id="WP_041089340.1">
    <property type="nucleotide sequence ID" value="NZ_JXRP01000018.1"/>
</dbReference>
<evidence type="ECO:0000313" key="8">
    <source>
        <dbReference type="Proteomes" id="UP000031938"/>
    </source>
</evidence>
<dbReference type="Pfam" id="PF00072">
    <property type="entry name" value="Response_reg"/>
    <property type="match status" value="1"/>
</dbReference>
<dbReference type="InterPro" id="IPR018062">
    <property type="entry name" value="HTH_AraC-typ_CS"/>
</dbReference>
<dbReference type="InterPro" id="IPR009057">
    <property type="entry name" value="Homeodomain-like_sf"/>
</dbReference>
<evidence type="ECO:0000259" key="5">
    <source>
        <dbReference type="PROSITE" id="PS01124"/>
    </source>
</evidence>
<name>A0A0C2R4A6_9BACL</name>
<keyword evidence="3" id="KW-0804">Transcription</keyword>
<keyword evidence="8" id="KW-1185">Reference proteome</keyword>
<sequence length="261" mass="29439">MAELLIVDNDQLARREICTIVKESKYHFLSIYESSTVQRGLLLLKQSQPSALIIDLSLPDMDGIKFGRTALQLYPSLPVIVATQLKMFELAQDAINSGFSSYLLKPLSKNELIETFDRVLAPEISSELNMGTNKRSGQFLSDIKNPIESTIQYIQMNYGEQLTLKGIADLVYLSPSYFSRLFKEDTGMTFVEYLSFVRVQKAKGMLRLSSLPIEVIANNTGFANSSYFATAFKKIVGKTPSEYREQFHWKSRASLKADSGR</sequence>
<dbReference type="GO" id="GO:0003700">
    <property type="term" value="F:DNA-binding transcription factor activity"/>
    <property type="evidence" value="ECO:0007669"/>
    <property type="project" value="InterPro"/>
</dbReference>
<keyword evidence="2" id="KW-0238">DNA-binding</keyword>
<gene>
    <name evidence="7" type="ORF">KP78_26090</name>
</gene>
<evidence type="ECO:0000256" key="4">
    <source>
        <dbReference type="PROSITE-ProRule" id="PRU00169"/>
    </source>
</evidence>
<dbReference type="EMBL" id="JXRP01000018">
    <property type="protein sequence ID" value="KIL45065.1"/>
    <property type="molecule type" value="Genomic_DNA"/>
</dbReference>
<dbReference type="GO" id="GO:0043565">
    <property type="term" value="F:sequence-specific DNA binding"/>
    <property type="evidence" value="ECO:0007669"/>
    <property type="project" value="InterPro"/>
</dbReference>
<keyword evidence="1" id="KW-0805">Transcription regulation</keyword>
<accession>A0A0C2R4A6</accession>
<comment type="caution">
    <text evidence="7">The sequence shown here is derived from an EMBL/GenBank/DDBJ whole genome shotgun (WGS) entry which is preliminary data.</text>
</comment>
<dbReference type="PRINTS" id="PR00032">
    <property type="entry name" value="HTHARAC"/>
</dbReference>
<dbReference type="SMART" id="SM00342">
    <property type="entry name" value="HTH_ARAC"/>
    <property type="match status" value="1"/>
</dbReference>
<dbReference type="Pfam" id="PF12833">
    <property type="entry name" value="HTH_18"/>
    <property type="match status" value="1"/>
</dbReference>
<dbReference type="Gene3D" id="3.40.50.2300">
    <property type="match status" value="1"/>
</dbReference>
<dbReference type="PANTHER" id="PTHR43280">
    <property type="entry name" value="ARAC-FAMILY TRANSCRIPTIONAL REGULATOR"/>
    <property type="match status" value="1"/>
</dbReference>
<keyword evidence="4" id="KW-0597">Phosphoprotein</keyword>
<protein>
    <submittedName>
        <fullName evidence="7">Two-component response regulator</fullName>
    </submittedName>
</protein>
<feature type="domain" description="Response regulatory" evidence="6">
    <location>
        <begin position="3"/>
        <end position="120"/>
    </location>
</feature>
<evidence type="ECO:0000313" key="7">
    <source>
        <dbReference type="EMBL" id="KIL45065.1"/>
    </source>
</evidence>
<reference evidence="7 8" key="1">
    <citation type="submission" date="2015-01" db="EMBL/GenBank/DDBJ databases">
        <title>Genome sequencing of Jeotgalibacillus soli.</title>
        <authorList>
            <person name="Goh K.M."/>
            <person name="Chan K.-G."/>
            <person name="Yaakop A.S."/>
            <person name="Ee R."/>
            <person name="Gan H.M."/>
            <person name="Chan C.S."/>
        </authorList>
    </citation>
    <scope>NUCLEOTIDE SEQUENCE [LARGE SCALE GENOMIC DNA]</scope>
    <source>
        <strain evidence="7 8">P9</strain>
    </source>
</reference>
<dbReference type="SMART" id="SM00448">
    <property type="entry name" value="REC"/>
    <property type="match status" value="1"/>
</dbReference>
<evidence type="ECO:0000256" key="2">
    <source>
        <dbReference type="ARBA" id="ARBA00023125"/>
    </source>
</evidence>
<dbReference type="OrthoDB" id="247151at2"/>